<organism evidence="1 2">
    <name type="scientific">Candidatus Scatousia excrementigallinarum</name>
    <dbReference type="NCBI Taxonomy" id="2840935"/>
    <lineage>
        <taxon>Bacteria</taxon>
        <taxon>Candidatus Scatousia</taxon>
    </lineage>
</organism>
<name>A0A9D1JNL5_9BACT</name>
<evidence type="ECO:0000313" key="2">
    <source>
        <dbReference type="Proteomes" id="UP000823928"/>
    </source>
</evidence>
<comment type="caution">
    <text evidence="1">The sequence shown here is derived from an EMBL/GenBank/DDBJ whole genome shotgun (WGS) entry which is preliminary data.</text>
</comment>
<reference evidence="1" key="1">
    <citation type="submission" date="2020-10" db="EMBL/GenBank/DDBJ databases">
        <authorList>
            <person name="Gilroy R."/>
        </authorList>
    </citation>
    <scope>NUCLEOTIDE SEQUENCE</scope>
    <source>
        <strain evidence="1">6276</strain>
    </source>
</reference>
<feature type="non-terminal residue" evidence="1">
    <location>
        <position position="1"/>
    </location>
</feature>
<sequence length="358" mass="39202">LTAVPSPDWSSNWQNNQKSITINGKDEETSVTFTEAPKACIKLNVNCANNANICGSYSVSGGVFTNSGNEYLACNLKPGSYTVNVTPKSNYTSNWTTQTVTLNGLDQILNVTLSERTYCAKLNVDCPAGSANLCGSYVINGNKAMNASADYAELCWLSSGSYDLHITPLQAGGKDKYKVSPENISFTITNSDWEGNASFEKLVKNCKEDGYFEANGKKWSCPFYPTPINKQECEAQKSELGIKWCKYDKDYWAGAVKQCGGVQNLPTMADLAKIVSLIYVGNPNVGAYNNISNLTYKAGTATSLGLSEPAFFLWSEECSQESALNRRFGTTSTMYYDGSYYGDRKYSGNYIQAICRVD</sequence>
<protein>
    <submittedName>
        <fullName evidence="1">Uncharacterized protein</fullName>
    </submittedName>
</protein>
<dbReference type="Proteomes" id="UP000823928">
    <property type="component" value="Unassembled WGS sequence"/>
</dbReference>
<evidence type="ECO:0000313" key="1">
    <source>
        <dbReference type="EMBL" id="HIS36664.1"/>
    </source>
</evidence>
<dbReference type="EMBL" id="DVIU01000167">
    <property type="protein sequence ID" value="HIS36664.1"/>
    <property type="molecule type" value="Genomic_DNA"/>
</dbReference>
<proteinExistence type="predicted"/>
<reference evidence="1" key="2">
    <citation type="journal article" date="2021" name="PeerJ">
        <title>Extensive microbial diversity within the chicken gut microbiome revealed by metagenomics and culture.</title>
        <authorList>
            <person name="Gilroy R."/>
            <person name="Ravi A."/>
            <person name="Getino M."/>
            <person name="Pursley I."/>
            <person name="Horton D.L."/>
            <person name="Alikhan N.F."/>
            <person name="Baker D."/>
            <person name="Gharbi K."/>
            <person name="Hall N."/>
            <person name="Watson M."/>
            <person name="Adriaenssens E.M."/>
            <person name="Foster-Nyarko E."/>
            <person name="Jarju S."/>
            <person name="Secka A."/>
            <person name="Antonio M."/>
            <person name="Oren A."/>
            <person name="Chaudhuri R.R."/>
            <person name="La Ragione R."/>
            <person name="Hildebrand F."/>
            <person name="Pallen M.J."/>
        </authorList>
    </citation>
    <scope>NUCLEOTIDE SEQUENCE</scope>
    <source>
        <strain evidence="1">6276</strain>
    </source>
</reference>
<accession>A0A9D1JNL5</accession>
<dbReference type="AlphaFoldDB" id="A0A9D1JNL5"/>
<gene>
    <name evidence="1" type="ORF">IAC10_08560</name>
</gene>